<protein>
    <submittedName>
        <fullName evidence="3">Uncharacterized protein</fullName>
    </submittedName>
</protein>
<dbReference type="AlphaFoldDB" id="A0A9P5NF40"/>
<evidence type="ECO:0000256" key="2">
    <source>
        <dbReference type="SAM" id="SignalP"/>
    </source>
</evidence>
<feature type="region of interest" description="Disordered" evidence="1">
    <location>
        <begin position="81"/>
        <end position="124"/>
    </location>
</feature>
<sequence length="124" mass="13264">MKLLSLFTFVVLSLLQASVTLSLPLAHDHLGYLNPSANTIDASPPFRRGGISVRSISEEDILRFHQGLAVARLRQLQMLKSSPSVPTDRSSHPLIPISPAVKDDASQGAGLPVAEYTSTTSGDD</sequence>
<accession>A0A9P5NF40</accession>
<evidence type="ECO:0000313" key="3">
    <source>
        <dbReference type="EMBL" id="KAF8886709.1"/>
    </source>
</evidence>
<organism evidence="3 4">
    <name type="scientific">Gymnopilus junonius</name>
    <name type="common">Spectacular rustgill mushroom</name>
    <name type="synonym">Gymnopilus spectabilis subsp. junonius</name>
    <dbReference type="NCBI Taxonomy" id="109634"/>
    <lineage>
        <taxon>Eukaryota</taxon>
        <taxon>Fungi</taxon>
        <taxon>Dikarya</taxon>
        <taxon>Basidiomycota</taxon>
        <taxon>Agaricomycotina</taxon>
        <taxon>Agaricomycetes</taxon>
        <taxon>Agaricomycetidae</taxon>
        <taxon>Agaricales</taxon>
        <taxon>Agaricineae</taxon>
        <taxon>Hymenogastraceae</taxon>
        <taxon>Gymnopilus</taxon>
    </lineage>
</organism>
<reference evidence="3" key="1">
    <citation type="submission" date="2020-11" db="EMBL/GenBank/DDBJ databases">
        <authorList>
            <consortium name="DOE Joint Genome Institute"/>
            <person name="Ahrendt S."/>
            <person name="Riley R."/>
            <person name="Andreopoulos W."/>
            <person name="LaButti K."/>
            <person name="Pangilinan J."/>
            <person name="Ruiz-duenas F.J."/>
            <person name="Barrasa J.M."/>
            <person name="Sanchez-Garcia M."/>
            <person name="Camarero S."/>
            <person name="Miyauchi S."/>
            <person name="Serrano A."/>
            <person name="Linde D."/>
            <person name="Babiker R."/>
            <person name="Drula E."/>
            <person name="Ayuso-Fernandez I."/>
            <person name="Pacheco R."/>
            <person name="Padilla G."/>
            <person name="Ferreira P."/>
            <person name="Barriuso J."/>
            <person name="Kellner H."/>
            <person name="Castanera R."/>
            <person name="Alfaro M."/>
            <person name="Ramirez L."/>
            <person name="Pisabarro A.G."/>
            <person name="Kuo A."/>
            <person name="Tritt A."/>
            <person name="Lipzen A."/>
            <person name="He G."/>
            <person name="Yan M."/>
            <person name="Ng V."/>
            <person name="Cullen D."/>
            <person name="Martin F."/>
            <person name="Rosso M.-N."/>
            <person name="Henrissat B."/>
            <person name="Hibbett D."/>
            <person name="Martinez A.T."/>
            <person name="Grigoriev I.V."/>
        </authorList>
    </citation>
    <scope>NUCLEOTIDE SEQUENCE</scope>
    <source>
        <strain evidence="3">AH 44721</strain>
    </source>
</reference>
<feature type="chain" id="PRO_5040144848" evidence="2">
    <location>
        <begin position="23"/>
        <end position="124"/>
    </location>
</feature>
<evidence type="ECO:0000313" key="4">
    <source>
        <dbReference type="Proteomes" id="UP000724874"/>
    </source>
</evidence>
<keyword evidence="2" id="KW-0732">Signal</keyword>
<dbReference type="Proteomes" id="UP000724874">
    <property type="component" value="Unassembled WGS sequence"/>
</dbReference>
<proteinExistence type="predicted"/>
<gene>
    <name evidence="3" type="ORF">CPB84DRAFT_1850053</name>
</gene>
<comment type="caution">
    <text evidence="3">The sequence shown here is derived from an EMBL/GenBank/DDBJ whole genome shotgun (WGS) entry which is preliminary data.</text>
</comment>
<dbReference type="EMBL" id="JADNYJ010000094">
    <property type="protein sequence ID" value="KAF8886709.1"/>
    <property type="molecule type" value="Genomic_DNA"/>
</dbReference>
<evidence type="ECO:0000256" key="1">
    <source>
        <dbReference type="SAM" id="MobiDB-lite"/>
    </source>
</evidence>
<name>A0A9P5NF40_GYMJU</name>
<feature type="signal peptide" evidence="2">
    <location>
        <begin position="1"/>
        <end position="22"/>
    </location>
</feature>
<keyword evidence="4" id="KW-1185">Reference proteome</keyword>